<dbReference type="SMART" id="SM00342">
    <property type="entry name" value="HTH_ARAC"/>
    <property type="match status" value="1"/>
</dbReference>
<gene>
    <name evidence="2" type="ORF">AAV99_04810</name>
</gene>
<feature type="domain" description="HTH araC/xylS-type" evidence="1">
    <location>
        <begin position="173"/>
        <end position="272"/>
    </location>
</feature>
<reference evidence="2 3" key="1">
    <citation type="submission" date="2015-04" db="EMBL/GenBank/DDBJ databases">
        <title>The draft genome sequence of Erythrobacter marinus HWDM-33.</title>
        <authorList>
            <person name="Zhuang L."/>
            <person name="Liu Y."/>
            <person name="Shao Z."/>
        </authorList>
    </citation>
    <scope>NUCLEOTIDE SEQUENCE [LARGE SCALE GENOMIC DNA]</scope>
    <source>
        <strain evidence="2 3">HWDM-33</strain>
    </source>
</reference>
<protein>
    <recommendedName>
        <fullName evidence="1">HTH araC/xylS-type domain-containing protein</fullName>
    </recommendedName>
</protein>
<dbReference type="AlphaFoldDB" id="A0A0H0XQI6"/>
<dbReference type="PROSITE" id="PS01124">
    <property type="entry name" value="HTH_ARAC_FAMILY_2"/>
    <property type="match status" value="1"/>
</dbReference>
<dbReference type="OrthoDB" id="2559672at2"/>
<organism evidence="2 3">
    <name type="scientific">Aurantiacibacter marinus</name>
    <dbReference type="NCBI Taxonomy" id="874156"/>
    <lineage>
        <taxon>Bacteria</taxon>
        <taxon>Pseudomonadati</taxon>
        <taxon>Pseudomonadota</taxon>
        <taxon>Alphaproteobacteria</taxon>
        <taxon>Sphingomonadales</taxon>
        <taxon>Erythrobacteraceae</taxon>
        <taxon>Aurantiacibacter</taxon>
    </lineage>
</organism>
<dbReference type="PATRIC" id="fig|874156.12.peg.996"/>
<keyword evidence="3" id="KW-1185">Reference proteome</keyword>
<comment type="caution">
    <text evidence="2">The sequence shown here is derived from an EMBL/GenBank/DDBJ whole genome shotgun (WGS) entry which is preliminary data.</text>
</comment>
<dbReference type="Gene3D" id="1.10.10.60">
    <property type="entry name" value="Homeodomain-like"/>
    <property type="match status" value="1"/>
</dbReference>
<dbReference type="Pfam" id="PF12833">
    <property type="entry name" value="HTH_18"/>
    <property type="match status" value="1"/>
</dbReference>
<dbReference type="GO" id="GO:0043565">
    <property type="term" value="F:sequence-specific DNA binding"/>
    <property type="evidence" value="ECO:0007669"/>
    <property type="project" value="InterPro"/>
</dbReference>
<dbReference type="STRING" id="874156.GCA_001021555_00314"/>
<evidence type="ECO:0000259" key="1">
    <source>
        <dbReference type="PROSITE" id="PS01124"/>
    </source>
</evidence>
<dbReference type="InterPro" id="IPR018060">
    <property type="entry name" value="HTH_AraC"/>
</dbReference>
<dbReference type="EMBL" id="LBHU01000001">
    <property type="protein sequence ID" value="KLI64833.1"/>
    <property type="molecule type" value="Genomic_DNA"/>
</dbReference>
<accession>A0A0H0XQI6</accession>
<evidence type="ECO:0000313" key="2">
    <source>
        <dbReference type="EMBL" id="KLI64833.1"/>
    </source>
</evidence>
<dbReference type="GO" id="GO:0003700">
    <property type="term" value="F:DNA-binding transcription factor activity"/>
    <property type="evidence" value="ECO:0007669"/>
    <property type="project" value="InterPro"/>
</dbReference>
<proteinExistence type="predicted"/>
<name>A0A0H0XQI6_9SPHN</name>
<dbReference type="RefSeq" id="WP_047092701.1">
    <property type="nucleotide sequence ID" value="NZ_LBHU01000001.1"/>
</dbReference>
<dbReference type="Proteomes" id="UP000053455">
    <property type="component" value="Unassembled WGS sequence"/>
</dbReference>
<sequence>MASQSSQELTGAGAPAVESRFFTPPAEFEGCFTTFYRMTLILPGDTVVSDYMQPEWASLRFFSGALPTAKIGDDVLSESRYAATGPSSNPAHFTIGSTRMWGIGVLPLGWARLFDADASELANRMVDGTHHPAFSRFKPLADILCDDTISDEKHFFAIVEAMRQNMRPHRDEDRILRVHRALLDETIRTVADLAERTGINPRSQERLCCRYFGFTPKILLRRQRFVRSLSTFMLDSGGKWTGAMDAHYHDQAQFSREFSNFMGMKPSEYAAMDHPVMNSFVAARARMLGSPAQALDAPGG</sequence>
<evidence type="ECO:0000313" key="3">
    <source>
        <dbReference type="Proteomes" id="UP000053455"/>
    </source>
</evidence>